<name>A0A072VL18_MEDTR</name>
<dbReference type="GO" id="GO:0004523">
    <property type="term" value="F:RNA-DNA hybrid ribonuclease activity"/>
    <property type="evidence" value="ECO:0007669"/>
    <property type="project" value="InterPro"/>
</dbReference>
<dbReference type="HOGENOM" id="CLU_2030198_0_0_1"/>
<protein>
    <recommendedName>
        <fullName evidence="1">RNase H type-1 domain-containing protein</fullName>
    </recommendedName>
</protein>
<dbReference type="EMBL" id="CM001217">
    <property type="protein sequence ID" value="KEH42714.1"/>
    <property type="molecule type" value="Genomic_DNA"/>
</dbReference>
<dbReference type="EnsemblPlants" id="KEH42714">
    <property type="protein sequence ID" value="KEH42714"/>
    <property type="gene ID" value="MTR_1g074090"/>
</dbReference>
<feature type="domain" description="RNase H type-1" evidence="1">
    <location>
        <begin position="71"/>
        <end position="144"/>
    </location>
</feature>
<evidence type="ECO:0000259" key="1">
    <source>
        <dbReference type="Pfam" id="PF13456"/>
    </source>
</evidence>
<reference evidence="2 4" key="1">
    <citation type="journal article" date="2011" name="Nature">
        <title>The Medicago genome provides insight into the evolution of rhizobial symbioses.</title>
        <authorList>
            <person name="Young N.D."/>
            <person name="Debelle F."/>
            <person name="Oldroyd G.E."/>
            <person name="Geurts R."/>
            <person name="Cannon S.B."/>
            <person name="Udvardi M.K."/>
            <person name="Benedito V.A."/>
            <person name="Mayer K.F."/>
            <person name="Gouzy J."/>
            <person name="Schoof H."/>
            <person name="Van de Peer Y."/>
            <person name="Proost S."/>
            <person name="Cook D.R."/>
            <person name="Meyers B.C."/>
            <person name="Spannagl M."/>
            <person name="Cheung F."/>
            <person name="De Mita S."/>
            <person name="Krishnakumar V."/>
            <person name="Gundlach H."/>
            <person name="Zhou S."/>
            <person name="Mudge J."/>
            <person name="Bharti A.K."/>
            <person name="Murray J.D."/>
            <person name="Naoumkina M.A."/>
            <person name="Rosen B."/>
            <person name="Silverstein K.A."/>
            <person name="Tang H."/>
            <person name="Rombauts S."/>
            <person name="Zhao P.X."/>
            <person name="Zhou P."/>
            <person name="Barbe V."/>
            <person name="Bardou P."/>
            <person name="Bechner M."/>
            <person name="Bellec A."/>
            <person name="Berger A."/>
            <person name="Berges H."/>
            <person name="Bidwell S."/>
            <person name="Bisseling T."/>
            <person name="Choisne N."/>
            <person name="Couloux A."/>
            <person name="Denny R."/>
            <person name="Deshpande S."/>
            <person name="Dai X."/>
            <person name="Doyle J.J."/>
            <person name="Dudez A.M."/>
            <person name="Farmer A.D."/>
            <person name="Fouteau S."/>
            <person name="Franken C."/>
            <person name="Gibelin C."/>
            <person name="Gish J."/>
            <person name="Goldstein S."/>
            <person name="Gonzalez A.J."/>
            <person name="Green P.J."/>
            <person name="Hallab A."/>
            <person name="Hartog M."/>
            <person name="Hua A."/>
            <person name="Humphray S.J."/>
            <person name="Jeong D.H."/>
            <person name="Jing Y."/>
            <person name="Jocker A."/>
            <person name="Kenton S.M."/>
            <person name="Kim D.J."/>
            <person name="Klee K."/>
            <person name="Lai H."/>
            <person name="Lang C."/>
            <person name="Lin S."/>
            <person name="Macmil S.L."/>
            <person name="Magdelenat G."/>
            <person name="Matthews L."/>
            <person name="McCorrison J."/>
            <person name="Monaghan E.L."/>
            <person name="Mun J.H."/>
            <person name="Najar F.Z."/>
            <person name="Nicholson C."/>
            <person name="Noirot C."/>
            <person name="O'Bleness M."/>
            <person name="Paule C.R."/>
            <person name="Poulain J."/>
            <person name="Prion F."/>
            <person name="Qin B."/>
            <person name="Qu C."/>
            <person name="Retzel E.F."/>
            <person name="Riddle C."/>
            <person name="Sallet E."/>
            <person name="Samain S."/>
            <person name="Samson N."/>
            <person name="Sanders I."/>
            <person name="Saurat O."/>
            <person name="Scarpelli C."/>
            <person name="Schiex T."/>
            <person name="Segurens B."/>
            <person name="Severin A.J."/>
            <person name="Sherrier D.J."/>
            <person name="Shi R."/>
            <person name="Sims S."/>
            <person name="Singer S.R."/>
            <person name="Sinharoy S."/>
            <person name="Sterck L."/>
            <person name="Viollet A."/>
            <person name="Wang B.B."/>
            <person name="Wang K."/>
            <person name="Wang M."/>
            <person name="Wang X."/>
            <person name="Warfsmann J."/>
            <person name="Weissenbach J."/>
            <person name="White D.D."/>
            <person name="White J.D."/>
            <person name="Wiley G.B."/>
            <person name="Wincker P."/>
            <person name="Xing Y."/>
            <person name="Yang L."/>
            <person name="Yao Z."/>
            <person name="Ying F."/>
            <person name="Zhai J."/>
            <person name="Zhou L."/>
            <person name="Zuber A."/>
            <person name="Denarie J."/>
            <person name="Dixon R.A."/>
            <person name="May G.D."/>
            <person name="Schwartz D.C."/>
            <person name="Rogers J."/>
            <person name="Quetier F."/>
            <person name="Town C.D."/>
            <person name="Roe B.A."/>
        </authorList>
    </citation>
    <scope>NUCLEOTIDE SEQUENCE [LARGE SCALE GENOMIC DNA]</scope>
    <source>
        <strain evidence="2">A17</strain>
        <strain evidence="3 4">cv. Jemalong A17</strain>
    </source>
</reference>
<dbReference type="InterPro" id="IPR052929">
    <property type="entry name" value="RNase_H-like_EbsB-rel"/>
</dbReference>
<keyword evidence="4" id="KW-1185">Reference proteome</keyword>
<sequence>MVNTVFVVHTVFVCKNYLIHLISRYKALGISFGSSRFPKDACKICNTSCAQPRQVGNVKWIKPTEGIFKCNIDASFSHLYNRLGIRVCIRDDVGTFVLAKTEWFTPVCDVHVGETFGLLSALELIHQLHFEPIDFELDAKKVIDSFFIYTS</sequence>
<dbReference type="GO" id="GO:0003676">
    <property type="term" value="F:nucleic acid binding"/>
    <property type="evidence" value="ECO:0007669"/>
    <property type="project" value="InterPro"/>
</dbReference>
<dbReference type="Proteomes" id="UP000002051">
    <property type="component" value="Unassembled WGS sequence"/>
</dbReference>
<dbReference type="PANTHER" id="PTHR47074:SF48">
    <property type="entry name" value="POLYNUCLEOTIDYL TRANSFERASE, RIBONUCLEASE H-LIKE SUPERFAMILY PROTEIN"/>
    <property type="match status" value="1"/>
</dbReference>
<accession>A0A072VL18</accession>
<reference evidence="3" key="3">
    <citation type="submission" date="2015-04" db="UniProtKB">
        <authorList>
            <consortium name="EnsemblPlants"/>
        </authorList>
    </citation>
    <scope>IDENTIFICATION</scope>
    <source>
        <strain evidence="3">cv. Jemalong A17</strain>
    </source>
</reference>
<evidence type="ECO:0000313" key="3">
    <source>
        <dbReference type="EnsemblPlants" id="KEH42714"/>
    </source>
</evidence>
<proteinExistence type="predicted"/>
<evidence type="ECO:0000313" key="4">
    <source>
        <dbReference type="Proteomes" id="UP000002051"/>
    </source>
</evidence>
<dbReference type="Pfam" id="PF13456">
    <property type="entry name" value="RVT_3"/>
    <property type="match status" value="1"/>
</dbReference>
<organism evidence="2 4">
    <name type="scientific">Medicago truncatula</name>
    <name type="common">Barrel medic</name>
    <name type="synonym">Medicago tribuloides</name>
    <dbReference type="NCBI Taxonomy" id="3880"/>
    <lineage>
        <taxon>Eukaryota</taxon>
        <taxon>Viridiplantae</taxon>
        <taxon>Streptophyta</taxon>
        <taxon>Embryophyta</taxon>
        <taxon>Tracheophyta</taxon>
        <taxon>Spermatophyta</taxon>
        <taxon>Magnoliopsida</taxon>
        <taxon>eudicotyledons</taxon>
        <taxon>Gunneridae</taxon>
        <taxon>Pentapetalae</taxon>
        <taxon>rosids</taxon>
        <taxon>fabids</taxon>
        <taxon>Fabales</taxon>
        <taxon>Fabaceae</taxon>
        <taxon>Papilionoideae</taxon>
        <taxon>50 kb inversion clade</taxon>
        <taxon>NPAAA clade</taxon>
        <taxon>Hologalegina</taxon>
        <taxon>IRL clade</taxon>
        <taxon>Trifolieae</taxon>
        <taxon>Medicago</taxon>
    </lineage>
</organism>
<gene>
    <name evidence="2" type="ordered locus">MTR_1g074090</name>
</gene>
<dbReference type="InterPro" id="IPR002156">
    <property type="entry name" value="RNaseH_domain"/>
</dbReference>
<evidence type="ECO:0000313" key="2">
    <source>
        <dbReference type="EMBL" id="KEH42714.1"/>
    </source>
</evidence>
<dbReference type="PANTHER" id="PTHR47074">
    <property type="entry name" value="BNAC02G40300D PROTEIN"/>
    <property type="match status" value="1"/>
</dbReference>
<dbReference type="AlphaFoldDB" id="A0A072VL18"/>
<reference evidence="2 4" key="2">
    <citation type="journal article" date="2014" name="BMC Genomics">
        <title>An improved genome release (version Mt4.0) for the model legume Medicago truncatula.</title>
        <authorList>
            <person name="Tang H."/>
            <person name="Krishnakumar V."/>
            <person name="Bidwell S."/>
            <person name="Rosen B."/>
            <person name="Chan A."/>
            <person name="Zhou S."/>
            <person name="Gentzbittel L."/>
            <person name="Childs K.L."/>
            <person name="Yandell M."/>
            <person name="Gundlach H."/>
            <person name="Mayer K.F."/>
            <person name="Schwartz D.C."/>
            <person name="Town C.D."/>
        </authorList>
    </citation>
    <scope>GENOME REANNOTATION</scope>
    <source>
        <strain evidence="2">A17</strain>
        <strain evidence="3 4">cv. Jemalong A17</strain>
    </source>
</reference>